<name>A0A9W4U8S3_9PLEO</name>
<sequence length="131" mass="14609">MQEQNLPKNPAEADEEEEMLKAQCHCGGVSFSILRPLPPSSSPSSPTRTRGENEPKSDILPPSLTPQNPSKWFALLDVCNTCRLTSGCAVAAWCFPLASPLHNPLRHPETILFYPWSTAYFLREMRRDGVV</sequence>
<dbReference type="EMBL" id="CAOQHR010000003">
    <property type="protein sequence ID" value="CAI6331797.1"/>
    <property type="molecule type" value="Genomic_DNA"/>
</dbReference>
<evidence type="ECO:0000256" key="1">
    <source>
        <dbReference type="SAM" id="MobiDB-lite"/>
    </source>
</evidence>
<organism evidence="2 3">
    <name type="scientific">Periconia digitata</name>
    <dbReference type="NCBI Taxonomy" id="1303443"/>
    <lineage>
        <taxon>Eukaryota</taxon>
        <taxon>Fungi</taxon>
        <taxon>Dikarya</taxon>
        <taxon>Ascomycota</taxon>
        <taxon>Pezizomycotina</taxon>
        <taxon>Dothideomycetes</taxon>
        <taxon>Pleosporomycetidae</taxon>
        <taxon>Pleosporales</taxon>
        <taxon>Massarineae</taxon>
        <taxon>Periconiaceae</taxon>
        <taxon>Periconia</taxon>
    </lineage>
</organism>
<feature type="region of interest" description="Disordered" evidence="1">
    <location>
        <begin position="33"/>
        <end position="65"/>
    </location>
</feature>
<reference evidence="2" key="1">
    <citation type="submission" date="2023-01" db="EMBL/GenBank/DDBJ databases">
        <authorList>
            <person name="Van Ghelder C."/>
            <person name="Rancurel C."/>
        </authorList>
    </citation>
    <scope>NUCLEOTIDE SEQUENCE</scope>
    <source>
        <strain evidence="2">CNCM I-4278</strain>
    </source>
</reference>
<dbReference type="OrthoDB" id="5422068at2759"/>
<dbReference type="SUPFAM" id="SSF51316">
    <property type="entry name" value="Mss4-like"/>
    <property type="match status" value="1"/>
</dbReference>
<feature type="region of interest" description="Disordered" evidence="1">
    <location>
        <begin position="1"/>
        <end position="20"/>
    </location>
</feature>
<dbReference type="AlphaFoldDB" id="A0A9W4U8S3"/>
<protein>
    <submittedName>
        <fullName evidence="2">Uncharacterized protein</fullName>
    </submittedName>
</protein>
<dbReference type="InterPro" id="IPR011057">
    <property type="entry name" value="Mss4-like_sf"/>
</dbReference>
<keyword evidence="3" id="KW-1185">Reference proteome</keyword>
<dbReference type="Proteomes" id="UP001152607">
    <property type="component" value="Unassembled WGS sequence"/>
</dbReference>
<proteinExistence type="predicted"/>
<gene>
    <name evidence="2" type="ORF">PDIGIT_LOCUS4826</name>
</gene>
<evidence type="ECO:0000313" key="2">
    <source>
        <dbReference type="EMBL" id="CAI6331797.1"/>
    </source>
</evidence>
<accession>A0A9W4U8S3</accession>
<evidence type="ECO:0000313" key="3">
    <source>
        <dbReference type="Proteomes" id="UP001152607"/>
    </source>
</evidence>
<comment type="caution">
    <text evidence="2">The sequence shown here is derived from an EMBL/GenBank/DDBJ whole genome shotgun (WGS) entry which is preliminary data.</text>
</comment>